<keyword evidence="3" id="KW-1185">Reference proteome</keyword>
<accession>A0A5S3PSV1</accession>
<protein>
    <recommendedName>
        <fullName evidence="4">Lipoprotein</fullName>
    </recommendedName>
</protein>
<name>A0A5S3PSV1_9FLAO</name>
<dbReference type="AlphaFoldDB" id="A0A5S3PSV1"/>
<sequence>MKKFLNFATYAILLAFALSFTSCSNEEPLDIQLDEKQTLTANSATTKLIERTVSNDGSHDNIVDGSSCFDIRFPYTVMVNGLEITIDSEDDLEIIEELFDALDSDDDILDIIFPITVTKADYTEITINSIADLRELAKECIEGGDDDDIECIDVVYPVTLFTYNPNLEQTGSVTVNSDKEMRRFFAGLSETDVISIEFPVMFEMFDGTKVTANNNEELADAMERAKEACDEDDDNDHNDDDFTKERLDNLLVECPWLVKELRRSDLTQGIVADAYADYVLNFKEDSTVVARDREGNMLEGEWSTKVTDYRVKLTLEFEFIEAFSLEWFVYEIDKDRIKLYIIGADGDKLILKRVCEEPMVECTEAFIKETLLDECVWAVSDGNNEYLDDFRMDFTSMNIHVRNPNETVVDEGNWEISGTTITFNNLSMEMANYIGEWEIIECRGDRFKMKRGDQYLVIEKDCE</sequence>
<keyword evidence="1" id="KW-0732">Signal</keyword>
<gene>
    <name evidence="2" type="ORF">FEE95_01225</name>
</gene>
<evidence type="ECO:0000313" key="3">
    <source>
        <dbReference type="Proteomes" id="UP000310314"/>
    </source>
</evidence>
<evidence type="ECO:0000256" key="1">
    <source>
        <dbReference type="SAM" id="SignalP"/>
    </source>
</evidence>
<evidence type="ECO:0000313" key="2">
    <source>
        <dbReference type="EMBL" id="TMM58076.1"/>
    </source>
</evidence>
<feature type="signal peptide" evidence="1">
    <location>
        <begin position="1"/>
        <end position="26"/>
    </location>
</feature>
<dbReference type="Proteomes" id="UP000310314">
    <property type="component" value="Unassembled WGS sequence"/>
</dbReference>
<dbReference type="EMBL" id="VATY01000001">
    <property type="protein sequence ID" value="TMM58076.1"/>
    <property type="molecule type" value="Genomic_DNA"/>
</dbReference>
<dbReference type="PROSITE" id="PS51257">
    <property type="entry name" value="PROKAR_LIPOPROTEIN"/>
    <property type="match status" value="1"/>
</dbReference>
<evidence type="ECO:0008006" key="4">
    <source>
        <dbReference type="Google" id="ProtNLM"/>
    </source>
</evidence>
<comment type="caution">
    <text evidence="2">The sequence shown here is derived from an EMBL/GenBank/DDBJ whole genome shotgun (WGS) entry which is preliminary data.</text>
</comment>
<reference evidence="2 3" key="1">
    <citation type="submission" date="2019-05" db="EMBL/GenBank/DDBJ databases">
        <authorList>
            <person name="Zhang J.-Y."/>
            <person name="Feg X."/>
            <person name="Du Z.-J."/>
        </authorList>
    </citation>
    <scope>NUCLEOTIDE SEQUENCE [LARGE SCALE GENOMIC DNA]</scope>
    <source>
        <strain evidence="2 3">RZ26</strain>
    </source>
</reference>
<dbReference type="RefSeq" id="WP_138656015.1">
    <property type="nucleotide sequence ID" value="NZ_VATY01000001.1"/>
</dbReference>
<dbReference type="OrthoDB" id="832379at2"/>
<proteinExistence type="predicted"/>
<feature type="chain" id="PRO_5024274632" description="Lipoprotein" evidence="1">
    <location>
        <begin position="27"/>
        <end position="463"/>
    </location>
</feature>
<organism evidence="2 3">
    <name type="scientific">Maribacter algarum</name>
    <name type="common">ex Zhang et al. 2020</name>
    <dbReference type="NCBI Taxonomy" id="2578118"/>
    <lineage>
        <taxon>Bacteria</taxon>
        <taxon>Pseudomonadati</taxon>
        <taxon>Bacteroidota</taxon>
        <taxon>Flavobacteriia</taxon>
        <taxon>Flavobacteriales</taxon>
        <taxon>Flavobacteriaceae</taxon>
        <taxon>Maribacter</taxon>
    </lineage>
</organism>